<gene>
    <name evidence="1" type="ORF">HYG85_20870</name>
</gene>
<sequence length="57" mass="6484">MADGYKVTSYITNLSTGERVPYNSLTKEQKIEAEKKMIHQMVNAIGYSVKSMKTKNQ</sequence>
<reference evidence="1 2" key="1">
    <citation type="submission" date="2020-07" db="EMBL/GenBank/DDBJ databases">
        <title>Vallitalea guaymasensis genome.</title>
        <authorList>
            <person name="Postec A."/>
        </authorList>
    </citation>
    <scope>NUCLEOTIDE SEQUENCE [LARGE SCALE GENOMIC DNA]</scope>
    <source>
        <strain evidence="1 2">Ra1766G1</strain>
    </source>
</reference>
<accession>A0A8J8MEB1</accession>
<dbReference type="EMBL" id="CP058561">
    <property type="protein sequence ID" value="QUH31243.1"/>
    <property type="molecule type" value="Genomic_DNA"/>
</dbReference>
<dbReference type="KEGG" id="vgu:HYG85_20870"/>
<protein>
    <submittedName>
        <fullName evidence="1">Uncharacterized protein</fullName>
    </submittedName>
</protein>
<organism evidence="1 2">
    <name type="scientific">Vallitalea guaymasensis</name>
    <dbReference type="NCBI Taxonomy" id="1185412"/>
    <lineage>
        <taxon>Bacteria</taxon>
        <taxon>Bacillati</taxon>
        <taxon>Bacillota</taxon>
        <taxon>Clostridia</taxon>
        <taxon>Lachnospirales</taxon>
        <taxon>Vallitaleaceae</taxon>
        <taxon>Vallitalea</taxon>
    </lineage>
</organism>
<dbReference type="RefSeq" id="WP_193774741.1">
    <property type="nucleotide sequence ID" value="NZ_CP058561.1"/>
</dbReference>
<evidence type="ECO:0000313" key="1">
    <source>
        <dbReference type="EMBL" id="QUH31243.1"/>
    </source>
</evidence>
<evidence type="ECO:0000313" key="2">
    <source>
        <dbReference type="Proteomes" id="UP000677305"/>
    </source>
</evidence>
<keyword evidence="2" id="KW-1185">Reference proteome</keyword>
<dbReference type="Proteomes" id="UP000677305">
    <property type="component" value="Chromosome"/>
</dbReference>
<proteinExistence type="predicted"/>
<name>A0A8J8MEB1_9FIRM</name>
<dbReference type="AlphaFoldDB" id="A0A8J8MEB1"/>